<evidence type="ECO:0000256" key="3">
    <source>
        <dbReference type="SAM" id="MobiDB-lite"/>
    </source>
</evidence>
<sequence length="298" mass="33779">MKAIKIKLKYGLNTNPKTKSISGTSRQSSSKGSVTNYHVRKTATGNEPGTAKRPTQAETHRKESQRVTRTSRAVTFNTDVRTGNVIKDKWKLPTQRTEPASGLRGCNAAHEGQQLVNEVLRVPVDMLFDMLFSGTSKFVERLHAKRNSTDLRLGIWKVNRDGLLTRELQVTVQLQASVGPKCARVTEYYTQRSCCKPGFLYSIDVKSVNAGIPYEDAFYVAIHYCMLRTADNNTELKVFAEVKFVKSTWAVIQMFIQKHAYEGLHEYFSDLLQELLIEIASPQRQDILNTDRSLRICK</sequence>
<dbReference type="SMR" id="A0A0M3QUW7"/>
<dbReference type="GO" id="GO:0032934">
    <property type="term" value="F:sterol binding"/>
    <property type="evidence" value="ECO:0007669"/>
    <property type="project" value="TreeGrafter"/>
</dbReference>
<gene>
    <name evidence="5" type="ORF">Dbus_chr2Rg932</name>
</gene>
<dbReference type="PANTHER" id="PTHR23319:SF4">
    <property type="entry name" value="GRAM DOMAIN CONTAINING 1B, ISOFORM E"/>
    <property type="match status" value="1"/>
</dbReference>
<accession>A0A0M3QUW7</accession>
<evidence type="ECO:0000313" key="5">
    <source>
        <dbReference type="EMBL" id="ALC41353.1"/>
    </source>
</evidence>
<dbReference type="Proteomes" id="UP000494163">
    <property type="component" value="Chromosome 2R"/>
</dbReference>
<evidence type="ECO:0000259" key="4">
    <source>
        <dbReference type="PROSITE" id="PS51778"/>
    </source>
</evidence>
<name>A0A0M3QUW7_DROBS</name>
<comment type="subcellular location">
    <subcellularLocation>
        <location evidence="1">Membrane</location>
    </subcellularLocation>
</comment>
<dbReference type="PANTHER" id="PTHR23319">
    <property type="entry name" value="GRAM DOMAIN CONTAINING 1B, ISOFORM E"/>
    <property type="match status" value="1"/>
</dbReference>
<dbReference type="PROSITE" id="PS51778">
    <property type="entry name" value="VAST"/>
    <property type="match status" value="1"/>
</dbReference>
<dbReference type="GO" id="GO:0120015">
    <property type="term" value="F:sterol transfer activity"/>
    <property type="evidence" value="ECO:0007669"/>
    <property type="project" value="TreeGrafter"/>
</dbReference>
<dbReference type="InterPro" id="IPR051482">
    <property type="entry name" value="Cholesterol_transport"/>
</dbReference>
<evidence type="ECO:0000256" key="1">
    <source>
        <dbReference type="ARBA" id="ARBA00004370"/>
    </source>
</evidence>
<dbReference type="AlphaFoldDB" id="A0A0M3QUW7"/>
<evidence type="ECO:0000256" key="2">
    <source>
        <dbReference type="ARBA" id="ARBA00023136"/>
    </source>
</evidence>
<organism evidence="5 6">
    <name type="scientific">Drosophila busckii</name>
    <name type="common">Fruit fly</name>
    <dbReference type="NCBI Taxonomy" id="30019"/>
    <lineage>
        <taxon>Eukaryota</taxon>
        <taxon>Metazoa</taxon>
        <taxon>Ecdysozoa</taxon>
        <taxon>Arthropoda</taxon>
        <taxon>Hexapoda</taxon>
        <taxon>Insecta</taxon>
        <taxon>Pterygota</taxon>
        <taxon>Neoptera</taxon>
        <taxon>Endopterygota</taxon>
        <taxon>Diptera</taxon>
        <taxon>Brachycera</taxon>
        <taxon>Muscomorpha</taxon>
        <taxon>Ephydroidea</taxon>
        <taxon>Drosophilidae</taxon>
        <taxon>Drosophila</taxon>
    </lineage>
</organism>
<keyword evidence="6" id="KW-1185">Reference proteome</keyword>
<feature type="compositionally biased region" description="Low complexity" evidence="3">
    <location>
        <begin position="18"/>
        <end position="33"/>
    </location>
</feature>
<keyword evidence="2" id="KW-0472">Membrane</keyword>
<reference evidence="5 6" key="1">
    <citation type="submission" date="2015-08" db="EMBL/GenBank/DDBJ databases">
        <title>Ancestral chromatin configuration constrains chromatin evolution on differentiating sex chromosomes in Drosophila.</title>
        <authorList>
            <person name="Zhou Q."/>
            <person name="Bachtrog D."/>
        </authorList>
    </citation>
    <scope>NUCLEOTIDE SEQUENCE [LARGE SCALE GENOMIC DNA]</scope>
    <source>
        <tissue evidence="5">Whole larvae</tissue>
    </source>
</reference>
<proteinExistence type="predicted"/>
<dbReference type="OrthoDB" id="2162691at2759"/>
<dbReference type="Pfam" id="PF16016">
    <property type="entry name" value="VASt"/>
    <property type="match status" value="1"/>
</dbReference>
<dbReference type="GO" id="GO:0140268">
    <property type="term" value="C:endoplasmic reticulum-plasma membrane contact site"/>
    <property type="evidence" value="ECO:0007669"/>
    <property type="project" value="TreeGrafter"/>
</dbReference>
<dbReference type="STRING" id="30019.A0A0M3QUW7"/>
<feature type="domain" description="VASt" evidence="4">
    <location>
        <begin position="111"/>
        <end position="283"/>
    </location>
</feature>
<dbReference type="InterPro" id="IPR031968">
    <property type="entry name" value="VASt"/>
</dbReference>
<dbReference type="EMBL" id="CP012524">
    <property type="protein sequence ID" value="ALC41353.1"/>
    <property type="molecule type" value="Genomic_DNA"/>
</dbReference>
<dbReference type="GO" id="GO:0032366">
    <property type="term" value="P:intracellular sterol transport"/>
    <property type="evidence" value="ECO:0007669"/>
    <property type="project" value="TreeGrafter"/>
</dbReference>
<feature type="region of interest" description="Disordered" evidence="3">
    <location>
        <begin position="1"/>
        <end position="76"/>
    </location>
</feature>
<feature type="compositionally biased region" description="Polar residues" evidence="3">
    <location>
        <begin position="67"/>
        <end position="76"/>
    </location>
</feature>
<dbReference type="GO" id="GO:0005886">
    <property type="term" value="C:plasma membrane"/>
    <property type="evidence" value="ECO:0007669"/>
    <property type="project" value="TreeGrafter"/>
</dbReference>
<protein>
    <submittedName>
        <fullName evidence="5">CG30284</fullName>
    </submittedName>
</protein>
<dbReference type="GO" id="GO:0005789">
    <property type="term" value="C:endoplasmic reticulum membrane"/>
    <property type="evidence" value="ECO:0007669"/>
    <property type="project" value="TreeGrafter"/>
</dbReference>
<evidence type="ECO:0000313" key="6">
    <source>
        <dbReference type="Proteomes" id="UP000494163"/>
    </source>
</evidence>